<name>A0A1H0XL17_9MICC</name>
<organism evidence="2 3">
    <name type="scientific">Crystallibacter crystallopoietes</name>
    <dbReference type="NCBI Taxonomy" id="37928"/>
    <lineage>
        <taxon>Bacteria</taxon>
        <taxon>Bacillati</taxon>
        <taxon>Actinomycetota</taxon>
        <taxon>Actinomycetes</taxon>
        <taxon>Micrococcales</taxon>
        <taxon>Micrococcaceae</taxon>
        <taxon>Crystallibacter</taxon>
    </lineage>
</organism>
<dbReference type="AlphaFoldDB" id="A0A1H0XL17"/>
<evidence type="ECO:0000313" key="2">
    <source>
        <dbReference type="EMBL" id="SDQ03658.1"/>
    </source>
</evidence>
<dbReference type="EMBL" id="FNKH01000001">
    <property type="protein sequence ID" value="SDQ03658.1"/>
    <property type="molecule type" value="Genomic_DNA"/>
</dbReference>
<evidence type="ECO:0000256" key="1">
    <source>
        <dbReference type="SAM" id="MobiDB-lite"/>
    </source>
</evidence>
<gene>
    <name evidence="2" type="ORF">SAMN04489742_0137</name>
</gene>
<sequence>MTWLSEAIRKTPKDQFESHTAETAAWEAAELAGPEK</sequence>
<dbReference type="Proteomes" id="UP000181917">
    <property type="component" value="Unassembled WGS sequence"/>
</dbReference>
<keyword evidence="3" id="KW-1185">Reference proteome</keyword>
<feature type="compositionally biased region" description="Basic and acidic residues" evidence="1">
    <location>
        <begin position="7"/>
        <end position="20"/>
    </location>
</feature>
<reference evidence="2 3" key="1">
    <citation type="submission" date="2016-10" db="EMBL/GenBank/DDBJ databases">
        <authorList>
            <person name="de Groot N.N."/>
        </authorList>
    </citation>
    <scope>NUCLEOTIDE SEQUENCE [LARGE SCALE GENOMIC DNA]</scope>
    <source>
        <strain evidence="2 3">DSM 20117</strain>
    </source>
</reference>
<protein>
    <submittedName>
        <fullName evidence="2">Uncharacterized protein</fullName>
    </submittedName>
</protein>
<evidence type="ECO:0000313" key="3">
    <source>
        <dbReference type="Proteomes" id="UP000181917"/>
    </source>
</evidence>
<accession>A0A1H0XL17</accession>
<proteinExistence type="predicted"/>
<feature type="region of interest" description="Disordered" evidence="1">
    <location>
        <begin position="1"/>
        <end position="22"/>
    </location>
</feature>
<dbReference type="STRING" id="37928.SAMN04489742_0137"/>